<protein>
    <submittedName>
        <fullName evidence="1">Uncharacterized protein</fullName>
    </submittedName>
</protein>
<dbReference type="Proteomes" id="UP000830055">
    <property type="component" value="Chromosome"/>
</dbReference>
<organism evidence="1 2">
    <name type="scientific">Desulfofustis limnaeus</name>
    <dbReference type="NCBI Taxonomy" id="2740163"/>
    <lineage>
        <taxon>Bacteria</taxon>
        <taxon>Pseudomonadati</taxon>
        <taxon>Thermodesulfobacteriota</taxon>
        <taxon>Desulfobulbia</taxon>
        <taxon>Desulfobulbales</taxon>
        <taxon>Desulfocapsaceae</taxon>
        <taxon>Desulfofustis</taxon>
    </lineage>
</organism>
<sequence>MPGFYAELFAFDAIGWTHGFNHCPLYFDQDGNDVLKGSLCDPDSDSQRDRLS</sequence>
<proteinExistence type="predicted"/>
<evidence type="ECO:0000313" key="2">
    <source>
        <dbReference type="Proteomes" id="UP000830055"/>
    </source>
</evidence>
<accession>A0ABN6M912</accession>
<evidence type="ECO:0000313" key="1">
    <source>
        <dbReference type="EMBL" id="BDD89358.1"/>
    </source>
</evidence>
<dbReference type="EMBL" id="AP025516">
    <property type="protein sequence ID" value="BDD89358.1"/>
    <property type="molecule type" value="Genomic_DNA"/>
</dbReference>
<reference evidence="1 2" key="1">
    <citation type="submission" date="2022-01" db="EMBL/GenBank/DDBJ databases">
        <title>Desulfofustis limnae sp. nov., a novel mesophilic sulfate-reducing bacterium isolated from marsh soil.</title>
        <authorList>
            <person name="Watanabe M."/>
            <person name="Takahashi A."/>
            <person name="Kojima H."/>
            <person name="Fukui M."/>
        </authorList>
    </citation>
    <scope>NUCLEOTIDE SEQUENCE [LARGE SCALE GENOMIC DNA]</scope>
    <source>
        <strain evidence="1 2">PPLL</strain>
    </source>
</reference>
<gene>
    <name evidence="1" type="ORF">DPPLL_37230</name>
</gene>
<name>A0ABN6M912_9BACT</name>
<keyword evidence="2" id="KW-1185">Reference proteome</keyword>